<dbReference type="Pfam" id="PF01167">
    <property type="entry name" value="Tub"/>
    <property type="match status" value="1"/>
</dbReference>
<organism evidence="3 4">
    <name type="scientific">Trichomonas vaginalis (strain ATCC PRA-98 / G3)</name>
    <dbReference type="NCBI Taxonomy" id="412133"/>
    <lineage>
        <taxon>Eukaryota</taxon>
        <taxon>Metamonada</taxon>
        <taxon>Parabasalia</taxon>
        <taxon>Trichomonadida</taxon>
        <taxon>Trichomonadidae</taxon>
        <taxon>Trichomonas</taxon>
    </lineage>
</organism>
<dbReference type="InterPro" id="IPR025659">
    <property type="entry name" value="Tubby-like_C"/>
</dbReference>
<evidence type="ECO:0000313" key="4">
    <source>
        <dbReference type="Proteomes" id="UP000001542"/>
    </source>
</evidence>
<feature type="region of interest" description="Disordered" evidence="1">
    <location>
        <begin position="52"/>
        <end position="77"/>
    </location>
</feature>
<dbReference type="Proteomes" id="UP000001542">
    <property type="component" value="Unassembled WGS sequence"/>
</dbReference>
<evidence type="ECO:0000256" key="1">
    <source>
        <dbReference type="SAM" id="MobiDB-lite"/>
    </source>
</evidence>
<accession>A2D8I8</accession>
<dbReference type="KEGG" id="tva:5468798"/>
<evidence type="ECO:0000313" key="3">
    <source>
        <dbReference type="EMBL" id="EAY23237.1"/>
    </source>
</evidence>
<name>A2D8I8_TRIV3</name>
<dbReference type="EMBL" id="DS113179">
    <property type="protein sequence ID" value="EAY23237.1"/>
    <property type="molecule type" value="Genomic_DNA"/>
</dbReference>
<feature type="domain" description="Tubby C-terminal" evidence="2">
    <location>
        <begin position="261"/>
        <end position="318"/>
    </location>
</feature>
<sequence>MDFEDSSDSSEWIFINTQCQNNDKHLKHADGIKIQKSNEVVILKEHFRLVPTEDSPFKPQNSEQPTSQAAPRMYESSSPIRKVNKKRQSCFQLDYSYDPRDDLANSTLNYQCMSIDVQAQATGKPNSTTAIEIPNRSHEEELKFDPVINFQEIAGKEREVYMSPHHLAEIMPPSDITYSVHRIQSFGKKLAFQLMKKNEIVYEAFFKSSNFYLRAKNYLENSDTSYDAILKIGGFMIKTAKIYIDNDDYESNVMAEVKIVPGGRKTARRLEFSFTRNTPENYVTQLVSRKPTFNEENNEWQLDFFGRTVVKSIKNAILDGDGLRRAISIRKTSKDDLEIDLLNELDPMYIISLGTISFVC</sequence>
<dbReference type="SUPFAM" id="SSF54518">
    <property type="entry name" value="Tubby C-terminal domain-like"/>
    <property type="match status" value="1"/>
</dbReference>
<feature type="compositionally biased region" description="Polar residues" evidence="1">
    <location>
        <begin position="58"/>
        <end position="77"/>
    </location>
</feature>
<dbReference type="RefSeq" id="XP_001584223.1">
    <property type="nucleotide sequence ID" value="XM_001584173.1"/>
</dbReference>
<dbReference type="InterPro" id="IPR000007">
    <property type="entry name" value="Tubby_C"/>
</dbReference>
<dbReference type="Gene3D" id="3.20.90.10">
    <property type="entry name" value="Tubby Protein, Chain A"/>
    <property type="match status" value="1"/>
</dbReference>
<dbReference type="InParanoid" id="A2D8I8"/>
<dbReference type="OrthoDB" id="10662459at2759"/>
<keyword evidence="4" id="KW-1185">Reference proteome</keyword>
<proteinExistence type="predicted"/>
<protein>
    <recommendedName>
        <fullName evidence="2">Tubby C-terminal domain-containing protein</fullName>
    </recommendedName>
</protein>
<dbReference type="VEuPathDB" id="TrichDB:TVAG_185430"/>
<reference evidence="3" key="2">
    <citation type="journal article" date="2007" name="Science">
        <title>Draft genome sequence of the sexually transmitted pathogen Trichomonas vaginalis.</title>
        <authorList>
            <person name="Carlton J.M."/>
            <person name="Hirt R.P."/>
            <person name="Silva J.C."/>
            <person name="Delcher A.L."/>
            <person name="Schatz M."/>
            <person name="Zhao Q."/>
            <person name="Wortman J.R."/>
            <person name="Bidwell S.L."/>
            <person name="Alsmark U.C.M."/>
            <person name="Besteiro S."/>
            <person name="Sicheritz-Ponten T."/>
            <person name="Noel C.J."/>
            <person name="Dacks J.B."/>
            <person name="Foster P.G."/>
            <person name="Simillion C."/>
            <person name="Van de Peer Y."/>
            <person name="Miranda-Saavedra D."/>
            <person name="Barton G.J."/>
            <person name="Westrop G.D."/>
            <person name="Mueller S."/>
            <person name="Dessi D."/>
            <person name="Fiori P.L."/>
            <person name="Ren Q."/>
            <person name="Paulsen I."/>
            <person name="Zhang H."/>
            <person name="Bastida-Corcuera F.D."/>
            <person name="Simoes-Barbosa A."/>
            <person name="Brown M.T."/>
            <person name="Hayes R.D."/>
            <person name="Mukherjee M."/>
            <person name="Okumura C.Y."/>
            <person name="Schneider R."/>
            <person name="Smith A.J."/>
            <person name="Vanacova S."/>
            <person name="Villalvazo M."/>
            <person name="Haas B.J."/>
            <person name="Pertea M."/>
            <person name="Feldblyum T.V."/>
            <person name="Utterback T.R."/>
            <person name="Shu C.L."/>
            <person name="Osoegawa K."/>
            <person name="de Jong P.J."/>
            <person name="Hrdy I."/>
            <person name="Horvathova L."/>
            <person name="Zubacova Z."/>
            <person name="Dolezal P."/>
            <person name="Malik S.B."/>
            <person name="Logsdon J.M. Jr."/>
            <person name="Henze K."/>
            <person name="Gupta A."/>
            <person name="Wang C.C."/>
            <person name="Dunne R.L."/>
            <person name="Upcroft J.A."/>
            <person name="Upcroft P."/>
            <person name="White O."/>
            <person name="Salzberg S.L."/>
            <person name="Tang P."/>
            <person name="Chiu C.-H."/>
            <person name="Lee Y.-S."/>
            <person name="Embley T.M."/>
            <person name="Coombs G.H."/>
            <person name="Mottram J.C."/>
            <person name="Tachezy J."/>
            <person name="Fraser-Liggett C.M."/>
            <person name="Johnson P.J."/>
        </authorList>
    </citation>
    <scope>NUCLEOTIDE SEQUENCE [LARGE SCALE GENOMIC DNA]</scope>
    <source>
        <strain evidence="3">G3</strain>
    </source>
</reference>
<reference evidence="3" key="1">
    <citation type="submission" date="2006-10" db="EMBL/GenBank/DDBJ databases">
        <authorList>
            <person name="Amadeo P."/>
            <person name="Zhao Q."/>
            <person name="Wortman J."/>
            <person name="Fraser-Liggett C."/>
            <person name="Carlton J."/>
        </authorList>
    </citation>
    <scope>NUCLEOTIDE SEQUENCE</scope>
    <source>
        <strain evidence="3">G3</strain>
    </source>
</reference>
<evidence type="ECO:0000259" key="2">
    <source>
        <dbReference type="Pfam" id="PF01167"/>
    </source>
</evidence>
<dbReference type="AlphaFoldDB" id="A2D8I8"/>
<gene>
    <name evidence="3" type="ORF">TVAG_185430</name>
</gene>
<dbReference type="VEuPathDB" id="TrichDB:TVAGG3_0392940"/>